<proteinExistence type="predicted"/>
<dbReference type="EMBL" id="JADZSC010000001">
    <property type="protein sequence ID" value="MBH0228928.1"/>
    <property type="molecule type" value="Genomic_DNA"/>
</dbReference>
<keyword evidence="2" id="KW-1185">Reference proteome</keyword>
<reference evidence="1 2" key="1">
    <citation type="journal article" date="2005" name="Int. J. Syst. Evol. Microbiol.">
        <title>Halobacillus yeomjeoni sp. nov., isolated from a marine solar saltern in Korea.</title>
        <authorList>
            <person name="Yoon J.H."/>
            <person name="Kang S.J."/>
            <person name="Lee C.H."/>
            <person name="Oh H.W."/>
            <person name="Oh T.K."/>
        </authorList>
    </citation>
    <scope>NUCLEOTIDE SEQUENCE [LARGE SCALE GENOMIC DNA]</scope>
    <source>
        <strain evidence="1 2">KCTC 3957</strain>
    </source>
</reference>
<sequence>MKSTINAILNRFSSVIDHAIAADRELYRYVYDHYKVVHIAPHFINVENYDPSYPKKDNKGPLIVHPPSNRNLKGTHYLLEAVQKLNW</sequence>
<dbReference type="RefSeq" id="WP_197315568.1">
    <property type="nucleotide sequence ID" value="NZ_JADZSC010000001.1"/>
</dbReference>
<gene>
    <name evidence="1" type="ORF">H0267_01770</name>
</gene>
<accession>A0A931MTH8</accession>
<evidence type="ECO:0000313" key="2">
    <source>
        <dbReference type="Proteomes" id="UP000614490"/>
    </source>
</evidence>
<comment type="caution">
    <text evidence="1">The sequence shown here is derived from an EMBL/GenBank/DDBJ whole genome shotgun (WGS) entry which is preliminary data.</text>
</comment>
<dbReference type="SUPFAM" id="SSF53756">
    <property type="entry name" value="UDP-Glycosyltransferase/glycogen phosphorylase"/>
    <property type="match status" value="1"/>
</dbReference>
<name>A0A931MTH8_9BACI</name>
<dbReference type="Proteomes" id="UP000614490">
    <property type="component" value="Unassembled WGS sequence"/>
</dbReference>
<evidence type="ECO:0000313" key="1">
    <source>
        <dbReference type="EMBL" id="MBH0228928.1"/>
    </source>
</evidence>
<protein>
    <submittedName>
        <fullName evidence="1">Uncharacterized protein</fullName>
    </submittedName>
</protein>
<dbReference type="AlphaFoldDB" id="A0A931MTH8"/>
<organism evidence="1 2">
    <name type="scientific">Halobacillus yeomjeoni</name>
    <dbReference type="NCBI Taxonomy" id="311194"/>
    <lineage>
        <taxon>Bacteria</taxon>
        <taxon>Bacillati</taxon>
        <taxon>Bacillota</taxon>
        <taxon>Bacilli</taxon>
        <taxon>Bacillales</taxon>
        <taxon>Bacillaceae</taxon>
        <taxon>Halobacillus</taxon>
    </lineage>
</organism>